<comment type="subcellular location">
    <subcellularLocation>
        <location evidence="1">Cell outer membrane</location>
        <topology evidence="1">Lipid-anchor</topology>
    </subcellularLocation>
</comment>
<keyword evidence="5" id="KW-0449">Lipoprotein</keyword>
<dbReference type="AlphaFoldDB" id="A0A0F7KP53"/>
<proteinExistence type="inferred from homology"/>
<gene>
    <name evidence="8" type="ORF">WYH_01258</name>
</gene>
<dbReference type="EMBL" id="CP011452">
    <property type="protein sequence ID" value="AKH42303.1"/>
    <property type="molecule type" value="Genomic_DNA"/>
</dbReference>
<dbReference type="GO" id="GO:0009279">
    <property type="term" value="C:cell outer membrane"/>
    <property type="evidence" value="ECO:0007669"/>
    <property type="project" value="UniProtKB-SubCell"/>
</dbReference>
<dbReference type="InterPro" id="IPR008816">
    <property type="entry name" value="Gly_zipper_2TM_dom"/>
</dbReference>
<keyword evidence="6" id="KW-0732">Signal</keyword>
<feature type="chain" id="PRO_5002518060" description="17 kDa surface antigen" evidence="6">
    <location>
        <begin position="26"/>
        <end position="150"/>
    </location>
</feature>
<sequence>MHKLFKTAALGLAATGMAASVPASAADFATPAHRAAAPVQQDWQHSRDRGRHEGWYRGRGNQNRYGRDYDYRRAGYDDRVYRDTRVWRGNDGRTYCRKSDGTTGLIVGGALGALLGREIDGGRDRTLGTILGAAGGALLGKEVDGGTRCR</sequence>
<comment type="similarity">
    <text evidence="2">Belongs to the rickettsiale 17 kDa surface antigen family.</text>
</comment>
<protein>
    <recommendedName>
        <fullName evidence="3">17 kDa surface antigen</fullName>
    </recommendedName>
</protein>
<keyword evidence="9" id="KW-1185">Reference proteome</keyword>
<feature type="domain" description="Glycine zipper 2TM" evidence="7">
    <location>
        <begin position="104"/>
        <end position="143"/>
    </location>
</feature>
<evidence type="ECO:0000313" key="8">
    <source>
        <dbReference type="EMBL" id="AKH42303.1"/>
    </source>
</evidence>
<evidence type="ECO:0000256" key="2">
    <source>
        <dbReference type="ARBA" id="ARBA00008681"/>
    </source>
</evidence>
<evidence type="ECO:0000256" key="3">
    <source>
        <dbReference type="ARBA" id="ARBA00015281"/>
    </source>
</evidence>
<organism evidence="8 9">
    <name type="scientific">Croceibacterium atlanticum</name>
    <dbReference type="NCBI Taxonomy" id="1267766"/>
    <lineage>
        <taxon>Bacteria</taxon>
        <taxon>Pseudomonadati</taxon>
        <taxon>Pseudomonadota</taxon>
        <taxon>Alphaproteobacteria</taxon>
        <taxon>Sphingomonadales</taxon>
        <taxon>Erythrobacteraceae</taxon>
        <taxon>Croceibacterium</taxon>
    </lineage>
</organism>
<dbReference type="KEGG" id="aay:WYH_01258"/>
<dbReference type="InterPro" id="IPR051407">
    <property type="entry name" value="Bact_OM_lipoprot/Surf_antigen"/>
</dbReference>
<dbReference type="PANTHER" id="PTHR35603:SF2">
    <property type="entry name" value="OUTER MEMBRANE LIPOPROTEIN"/>
    <property type="match status" value="1"/>
</dbReference>
<evidence type="ECO:0000256" key="4">
    <source>
        <dbReference type="ARBA" id="ARBA00023136"/>
    </source>
</evidence>
<name>A0A0F7KP53_9SPHN</name>
<dbReference type="STRING" id="1267766.WYH_01258"/>
<dbReference type="Pfam" id="PF05433">
    <property type="entry name" value="Rick_17kDa_Anti"/>
    <property type="match status" value="1"/>
</dbReference>
<accession>A0A0F7KP53</accession>
<reference evidence="8" key="1">
    <citation type="submission" date="2015-05" db="EMBL/GenBank/DDBJ databases">
        <title>The complete genome of Altererythrobacter atlanticus strain 26DY36.</title>
        <authorList>
            <person name="Wu Y.-H."/>
            <person name="Cheng H."/>
            <person name="Wu X.-W."/>
        </authorList>
    </citation>
    <scope>NUCLEOTIDE SEQUENCE [LARGE SCALE GENOMIC DNA]</scope>
    <source>
        <strain evidence="8">26DY36</strain>
    </source>
</reference>
<evidence type="ECO:0000256" key="6">
    <source>
        <dbReference type="SAM" id="SignalP"/>
    </source>
</evidence>
<dbReference type="Proteomes" id="UP000034392">
    <property type="component" value="Chromosome"/>
</dbReference>
<dbReference type="PATRIC" id="fig|1267766.3.peg.1268"/>
<evidence type="ECO:0000313" key="9">
    <source>
        <dbReference type="Proteomes" id="UP000034392"/>
    </source>
</evidence>
<keyword evidence="4" id="KW-0472">Membrane</keyword>
<feature type="signal peptide" evidence="6">
    <location>
        <begin position="1"/>
        <end position="25"/>
    </location>
</feature>
<evidence type="ECO:0000259" key="7">
    <source>
        <dbReference type="Pfam" id="PF05433"/>
    </source>
</evidence>
<evidence type="ECO:0000256" key="5">
    <source>
        <dbReference type="ARBA" id="ARBA00023288"/>
    </source>
</evidence>
<evidence type="ECO:0000256" key="1">
    <source>
        <dbReference type="ARBA" id="ARBA00004459"/>
    </source>
</evidence>
<dbReference type="PANTHER" id="PTHR35603">
    <property type="match status" value="1"/>
</dbReference>